<evidence type="ECO:0000259" key="6">
    <source>
        <dbReference type="PROSITE" id="PS50109"/>
    </source>
</evidence>
<feature type="domain" description="PAC" evidence="8">
    <location>
        <begin position="333"/>
        <end position="385"/>
    </location>
</feature>
<evidence type="ECO:0000256" key="4">
    <source>
        <dbReference type="ARBA" id="ARBA00022679"/>
    </source>
</evidence>
<dbReference type="Proteomes" id="UP001207228">
    <property type="component" value="Unassembled WGS sequence"/>
</dbReference>
<name>A0ABT3RGC6_9BACT</name>
<dbReference type="InterPro" id="IPR005467">
    <property type="entry name" value="His_kinase_dom"/>
</dbReference>
<dbReference type="InterPro" id="IPR052162">
    <property type="entry name" value="Sensor_kinase/Photoreceptor"/>
</dbReference>
<dbReference type="SMART" id="SM00091">
    <property type="entry name" value="PAS"/>
    <property type="match status" value="3"/>
</dbReference>
<comment type="catalytic activity">
    <reaction evidence="1">
        <text>ATP + protein L-histidine = ADP + protein N-phospho-L-histidine.</text>
        <dbReference type="EC" id="2.7.13.3"/>
    </reaction>
</comment>
<dbReference type="Gene3D" id="1.10.287.130">
    <property type="match status" value="1"/>
</dbReference>
<dbReference type="InterPro" id="IPR000700">
    <property type="entry name" value="PAS-assoc_C"/>
</dbReference>
<dbReference type="SUPFAM" id="SSF55874">
    <property type="entry name" value="ATPase domain of HSP90 chaperone/DNA topoisomerase II/histidine kinase"/>
    <property type="match status" value="1"/>
</dbReference>
<dbReference type="PANTHER" id="PTHR43304">
    <property type="entry name" value="PHYTOCHROME-LIKE PROTEIN CPH1"/>
    <property type="match status" value="1"/>
</dbReference>
<evidence type="ECO:0000256" key="3">
    <source>
        <dbReference type="ARBA" id="ARBA00022553"/>
    </source>
</evidence>
<dbReference type="SMART" id="SM00086">
    <property type="entry name" value="PAC"/>
    <property type="match status" value="3"/>
</dbReference>
<dbReference type="SMART" id="SM00387">
    <property type="entry name" value="HATPase_c"/>
    <property type="match status" value="1"/>
</dbReference>
<reference evidence="9 10" key="1">
    <citation type="submission" date="2022-11" db="EMBL/GenBank/DDBJ databases">
        <title>The characterization of three novel Bacteroidetes species and genomic analysis of their roles in tidal elemental geochemical cycles.</title>
        <authorList>
            <person name="Ma K.-J."/>
        </authorList>
    </citation>
    <scope>NUCLEOTIDE SEQUENCE [LARGE SCALE GENOMIC DNA]</scope>
    <source>
        <strain evidence="9 10">M82</strain>
    </source>
</reference>
<keyword evidence="5" id="KW-0418">Kinase</keyword>
<keyword evidence="3" id="KW-0597">Phosphoprotein</keyword>
<evidence type="ECO:0000313" key="10">
    <source>
        <dbReference type="Proteomes" id="UP001207228"/>
    </source>
</evidence>
<dbReference type="SUPFAM" id="SSF47384">
    <property type="entry name" value="Homodimeric domain of signal transducing histidine kinase"/>
    <property type="match status" value="1"/>
</dbReference>
<keyword evidence="4" id="KW-0808">Transferase</keyword>
<dbReference type="InterPro" id="IPR004358">
    <property type="entry name" value="Sig_transdc_His_kin-like_C"/>
</dbReference>
<dbReference type="EC" id="2.7.13.3" evidence="2"/>
<evidence type="ECO:0000259" key="7">
    <source>
        <dbReference type="PROSITE" id="PS50112"/>
    </source>
</evidence>
<dbReference type="Pfam" id="PF00989">
    <property type="entry name" value="PAS"/>
    <property type="match status" value="1"/>
</dbReference>
<dbReference type="Pfam" id="PF08447">
    <property type="entry name" value="PAS_3"/>
    <property type="match status" value="1"/>
</dbReference>
<dbReference type="InterPro" id="IPR001610">
    <property type="entry name" value="PAC"/>
</dbReference>
<dbReference type="RefSeq" id="WP_266052365.1">
    <property type="nucleotide sequence ID" value="NZ_JAPFQO010000006.1"/>
</dbReference>
<feature type="domain" description="PAC" evidence="8">
    <location>
        <begin position="211"/>
        <end position="262"/>
    </location>
</feature>
<dbReference type="InterPro" id="IPR035965">
    <property type="entry name" value="PAS-like_dom_sf"/>
</dbReference>
<feature type="domain" description="PAS" evidence="7">
    <location>
        <begin position="139"/>
        <end position="209"/>
    </location>
</feature>
<feature type="domain" description="PAS" evidence="7">
    <location>
        <begin position="259"/>
        <end position="303"/>
    </location>
</feature>
<proteinExistence type="predicted"/>
<keyword evidence="10" id="KW-1185">Reference proteome</keyword>
<dbReference type="Pfam" id="PF02518">
    <property type="entry name" value="HATPase_c"/>
    <property type="match status" value="1"/>
</dbReference>
<dbReference type="InterPro" id="IPR013655">
    <property type="entry name" value="PAS_fold_3"/>
</dbReference>
<dbReference type="InterPro" id="IPR036097">
    <property type="entry name" value="HisK_dim/P_sf"/>
</dbReference>
<dbReference type="Gene3D" id="3.30.565.10">
    <property type="entry name" value="Histidine kinase-like ATPase, C-terminal domain"/>
    <property type="match status" value="1"/>
</dbReference>
<dbReference type="SUPFAM" id="SSF55785">
    <property type="entry name" value="PYP-like sensor domain (PAS domain)"/>
    <property type="match status" value="3"/>
</dbReference>
<dbReference type="PRINTS" id="PR00344">
    <property type="entry name" value="BCTRLSENSOR"/>
</dbReference>
<dbReference type="InterPro" id="IPR000014">
    <property type="entry name" value="PAS"/>
</dbReference>
<protein>
    <recommendedName>
        <fullName evidence="2">histidine kinase</fullName>
        <ecNumber evidence="2">2.7.13.3</ecNumber>
    </recommendedName>
</protein>
<dbReference type="Pfam" id="PF13426">
    <property type="entry name" value="PAS_9"/>
    <property type="match status" value="1"/>
</dbReference>
<comment type="caution">
    <text evidence="9">The sequence shown here is derived from an EMBL/GenBank/DDBJ whole genome shotgun (WGS) entry which is preliminary data.</text>
</comment>
<evidence type="ECO:0000256" key="5">
    <source>
        <dbReference type="ARBA" id="ARBA00022777"/>
    </source>
</evidence>
<organism evidence="9 10">
    <name type="scientific">Pontibacter anaerobius</name>
    <dbReference type="NCBI Taxonomy" id="2993940"/>
    <lineage>
        <taxon>Bacteria</taxon>
        <taxon>Pseudomonadati</taxon>
        <taxon>Bacteroidota</taxon>
        <taxon>Cytophagia</taxon>
        <taxon>Cytophagales</taxon>
        <taxon>Hymenobacteraceae</taxon>
        <taxon>Pontibacter</taxon>
    </lineage>
</organism>
<dbReference type="Gene3D" id="3.30.450.20">
    <property type="entry name" value="PAS domain"/>
    <property type="match status" value="3"/>
</dbReference>
<dbReference type="InterPro" id="IPR013767">
    <property type="entry name" value="PAS_fold"/>
</dbReference>
<feature type="domain" description="Histidine kinase" evidence="6">
    <location>
        <begin position="403"/>
        <end position="618"/>
    </location>
</feature>
<gene>
    <name evidence="9" type="ORF">OO017_10145</name>
</gene>
<dbReference type="PROSITE" id="PS50112">
    <property type="entry name" value="PAS"/>
    <property type="match status" value="3"/>
</dbReference>
<sequence length="619" mass="69754">MQPPVLKEIGQSHSREFYRAVVGNSIDLIAVLDEEGTYTFVGDSVTAVLGYVPEELVGVNALSLVHPADLPGVQLALAGLLAMRQTTIPHFRFKAKDGEWRWLECTGRNMLHNEHVRGILTSARDVTAATQLAYDNDYHQAYYESLFFEHPDTVFTLNQKGEFQQFNKHLQTLTGYSESQLLGTPYTSLLHPDYLDVGAEAMQKVWSGEAHTIEVAILTQEGTVKYVSVSVMPVYFRDELQGAQGIAKDITEQKSIQRENEKLSLVASKTVNGVVIMNPAGKIEWVNDGFCRLTGYDRHEVVGHIPSELLQGSGTDPKTSKRIRSKYESRKPFSEEVLNYRKTGEKIWFYIDVTPIFDQEGNLQNYIAIETDITEKKEAEEKLVKMADDLYKHNLDLQQFTYIISHNLRAPVANALGLAQLINKLPKETANYDAVVQKLQGSIEQLDIVVKDINQILSLRESGRVASREKVHLKQVCQEVLQQFNHEFELSGAQVSVAIDPSFSLLSIRAYLYSILYNLVSNSLKYRSDTRPLKLEVRAERDKRGFVLTVSDNGSGMDMHLVQHQLFQLYKRFHPNTYGKGTGLFLVKTQVQALSGKIEVESAPDQGTTFKIYLGAKNV</sequence>
<dbReference type="CDD" id="cd00130">
    <property type="entry name" value="PAS"/>
    <property type="match status" value="3"/>
</dbReference>
<accession>A0ABT3RGC6</accession>
<evidence type="ECO:0000259" key="8">
    <source>
        <dbReference type="PROSITE" id="PS50113"/>
    </source>
</evidence>
<evidence type="ECO:0000313" key="9">
    <source>
        <dbReference type="EMBL" id="MCX2740305.1"/>
    </source>
</evidence>
<dbReference type="PROSITE" id="PS50113">
    <property type="entry name" value="PAC"/>
    <property type="match status" value="2"/>
</dbReference>
<evidence type="ECO:0000256" key="1">
    <source>
        <dbReference type="ARBA" id="ARBA00000085"/>
    </source>
</evidence>
<dbReference type="EMBL" id="JAPFQO010000006">
    <property type="protein sequence ID" value="MCX2740305.1"/>
    <property type="molecule type" value="Genomic_DNA"/>
</dbReference>
<evidence type="ECO:0000256" key="2">
    <source>
        <dbReference type="ARBA" id="ARBA00012438"/>
    </source>
</evidence>
<dbReference type="NCBIfam" id="TIGR00229">
    <property type="entry name" value="sensory_box"/>
    <property type="match status" value="3"/>
</dbReference>
<dbReference type="PANTHER" id="PTHR43304:SF1">
    <property type="entry name" value="PAC DOMAIN-CONTAINING PROTEIN"/>
    <property type="match status" value="1"/>
</dbReference>
<feature type="domain" description="PAS" evidence="7">
    <location>
        <begin position="14"/>
        <end position="84"/>
    </location>
</feature>
<dbReference type="InterPro" id="IPR036890">
    <property type="entry name" value="HATPase_C_sf"/>
</dbReference>
<dbReference type="PROSITE" id="PS50109">
    <property type="entry name" value="HIS_KIN"/>
    <property type="match status" value="1"/>
</dbReference>
<dbReference type="InterPro" id="IPR003594">
    <property type="entry name" value="HATPase_dom"/>
</dbReference>